<dbReference type="Proteomes" id="UP001066276">
    <property type="component" value="Chromosome 10"/>
</dbReference>
<organism evidence="1 2">
    <name type="scientific">Pleurodeles waltl</name>
    <name type="common">Iberian ribbed newt</name>
    <dbReference type="NCBI Taxonomy" id="8319"/>
    <lineage>
        <taxon>Eukaryota</taxon>
        <taxon>Metazoa</taxon>
        <taxon>Chordata</taxon>
        <taxon>Craniata</taxon>
        <taxon>Vertebrata</taxon>
        <taxon>Euteleostomi</taxon>
        <taxon>Amphibia</taxon>
        <taxon>Batrachia</taxon>
        <taxon>Caudata</taxon>
        <taxon>Salamandroidea</taxon>
        <taxon>Salamandridae</taxon>
        <taxon>Pleurodelinae</taxon>
        <taxon>Pleurodeles</taxon>
    </lineage>
</organism>
<keyword evidence="2" id="KW-1185">Reference proteome</keyword>
<dbReference type="EMBL" id="JANPWB010000014">
    <property type="protein sequence ID" value="KAJ1100298.1"/>
    <property type="molecule type" value="Genomic_DNA"/>
</dbReference>
<accession>A0AAV7MAC7</accession>
<comment type="caution">
    <text evidence="1">The sequence shown here is derived from an EMBL/GenBank/DDBJ whole genome shotgun (WGS) entry which is preliminary data.</text>
</comment>
<evidence type="ECO:0000313" key="2">
    <source>
        <dbReference type="Proteomes" id="UP001066276"/>
    </source>
</evidence>
<gene>
    <name evidence="1" type="ORF">NDU88_005384</name>
</gene>
<evidence type="ECO:0000313" key="1">
    <source>
        <dbReference type="EMBL" id="KAJ1100298.1"/>
    </source>
</evidence>
<dbReference type="AlphaFoldDB" id="A0AAV7MAC7"/>
<reference evidence="1" key="1">
    <citation type="journal article" date="2022" name="bioRxiv">
        <title>Sequencing and chromosome-scale assembly of the giantPleurodeles waltlgenome.</title>
        <authorList>
            <person name="Brown T."/>
            <person name="Elewa A."/>
            <person name="Iarovenko S."/>
            <person name="Subramanian E."/>
            <person name="Araus A.J."/>
            <person name="Petzold A."/>
            <person name="Susuki M."/>
            <person name="Suzuki K.-i.T."/>
            <person name="Hayashi T."/>
            <person name="Toyoda A."/>
            <person name="Oliveira C."/>
            <person name="Osipova E."/>
            <person name="Leigh N.D."/>
            <person name="Simon A."/>
            <person name="Yun M.H."/>
        </authorList>
    </citation>
    <scope>NUCLEOTIDE SEQUENCE</scope>
    <source>
        <strain evidence="1">20211129_DDA</strain>
        <tissue evidence="1">Liver</tissue>
    </source>
</reference>
<proteinExistence type="predicted"/>
<protein>
    <submittedName>
        <fullName evidence="1">Uncharacterized protein</fullName>
    </submittedName>
</protein>
<sequence length="71" mass="8365">MRSGMRRMWMKRLCQPAFTIERSQRCEQGEEETLRTAVLFAYERETAKYSLNAAGDAQNKLYTLMIVINTR</sequence>
<name>A0AAV7MAC7_PLEWA</name>